<protein>
    <submittedName>
        <fullName evidence="1">Uncharacterized protein</fullName>
    </submittedName>
</protein>
<name>A0A1X0EYD7_MYCNT</name>
<dbReference type="GO" id="GO:0031177">
    <property type="term" value="F:phosphopantetheine binding"/>
    <property type="evidence" value="ECO:0007669"/>
    <property type="project" value="TreeGrafter"/>
</dbReference>
<dbReference type="Proteomes" id="UP000192760">
    <property type="component" value="Unassembled WGS sequence"/>
</dbReference>
<gene>
    <name evidence="1" type="ORF">BST30_28885</name>
</gene>
<accession>A0A1X0EYD7</accession>
<feature type="non-terminal residue" evidence="1">
    <location>
        <position position="1"/>
    </location>
</feature>
<comment type="caution">
    <text evidence="1">The sequence shown here is derived from an EMBL/GenBank/DDBJ whole genome shotgun (WGS) entry which is preliminary data.</text>
</comment>
<dbReference type="Gene3D" id="3.40.50.12780">
    <property type="entry name" value="N-terminal domain of ligase-like"/>
    <property type="match status" value="1"/>
</dbReference>
<dbReference type="PANTHER" id="PTHR45527">
    <property type="entry name" value="NONRIBOSOMAL PEPTIDE SYNTHETASE"/>
    <property type="match status" value="1"/>
</dbReference>
<feature type="non-terminal residue" evidence="1">
    <location>
        <position position="91"/>
    </location>
</feature>
<dbReference type="SUPFAM" id="SSF56801">
    <property type="entry name" value="Acetyl-CoA synthetase-like"/>
    <property type="match status" value="1"/>
</dbReference>
<dbReference type="InterPro" id="IPR045851">
    <property type="entry name" value="AMP-bd_C_sf"/>
</dbReference>
<dbReference type="Gene3D" id="3.30.300.30">
    <property type="match status" value="1"/>
</dbReference>
<evidence type="ECO:0000313" key="2">
    <source>
        <dbReference type="Proteomes" id="UP000192760"/>
    </source>
</evidence>
<dbReference type="GO" id="GO:0005829">
    <property type="term" value="C:cytosol"/>
    <property type="evidence" value="ECO:0007669"/>
    <property type="project" value="TreeGrafter"/>
</dbReference>
<dbReference type="GO" id="GO:0044550">
    <property type="term" value="P:secondary metabolite biosynthetic process"/>
    <property type="evidence" value="ECO:0007669"/>
    <property type="project" value="TreeGrafter"/>
</dbReference>
<proteinExistence type="predicted"/>
<evidence type="ECO:0000313" key="1">
    <source>
        <dbReference type="EMBL" id="ORA94358.1"/>
    </source>
</evidence>
<sequence length="91" mass="10110">FSRAGERLYRTGDLVRQREDGTFDYLGRIDNQVKVRGFRIELGEIEARLQDAGEVREAVVVARDAASGKQLLGYVVAEDGADASGLLERLR</sequence>
<reference evidence="1 2" key="1">
    <citation type="submission" date="2017-02" db="EMBL/GenBank/DDBJ databases">
        <title>The new phylogeny of genus Mycobacterium.</title>
        <authorList>
            <person name="Tortoli E."/>
            <person name="Trovato A."/>
            <person name="Cirillo D.M."/>
        </authorList>
    </citation>
    <scope>NUCLEOTIDE SEQUENCE [LARGE SCALE GENOMIC DNA]</scope>
    <source>
        <strain evidence="1 2">DSM 45255</strain>
    </source>
</reference>
<dbReference type="EMBL" id="MVHW01000134">
    <property type="protein sequence ID" value="ORA94358.1"/>
    <property type="molecule type" value="Genomic_DNA"/>
</dbReference>
<dbReference type="PANTHER" id="PTHR45527:SF14">
    <property type="entry name" value="PLIPASTATIN SYNTHASE SUBUNIT B"/>
    <property type="match status" value="1"/>
</dbReference>
<dbReference type="AlphaFoldDB" id="A0A1X0EYD7"/>
<organism evidence="1 2">
    <name type="scientific">Mycobacterium mantenii</name>
    <dbReference type="NCBI Taxonomy" id="560555"/>
    <lineage>
        <taxon>Bacteria</taxon>
        <taxon>Bacillati</taxon>
        <taxon>Actinomycetota</taxon>
        <taxon>Actinomycetes</taxon>
        <taxon>Mycobacteriales</taxon>
        <taxon>Mycobacteriaceae</taxon>
        <taxon>Mycobacterium</taxon>
        <taxon>Mycobacterium avium complex (MAC)</taxon>
    </lineage>
</organism>
<dbReference type="GO" id="GO:0043041">
    <property type="term" value="P:amino acid activation for nonribosomal peptide biosynthetic process"/>
    <property type="evidence" value="ECO:0007669"/>
    <property type="project" value="TreeGrafter"/>
</dbReference>
<dbReference type="InterPro" id="IPR042099">
    <property type="entry name" value="ANL_N_sf"/>
</dbReference>